<proteinExistence type="predicted"/>
<protein>
    <submittedName>
        <fullName evidence="1">Uncharacterized protein</fullName>
    </submittedName>
</protein>
<comment type="caution">
    <text evidence="1">The sequence shown here is derived from an EMBL/GenBank/DDBJ whole genome shotgun (WGS) entry which is preliminary data.</text>
</comment>
<keyword evidence="2" id="KW-1185">Reference proteome</keyword>
<evidence type="ECO:0000313" key="1">
    <source>
        <dbReference type="EMBL" id="CAH8348074.1"/>
    </source>
</evidence>
<gene>
    <name evidence="1" type="ORF">ERUC_LOCUS17277</name>
</gene>
<name>A0ABC8K7I5_ERUVS</name>
<sequence length="187" mass="20198">MARWISTASAPSLLQPPFEEALLLLHGPDSDCLSFVAFQTFSRSSEVRVSLLEPLSPLSPAEPPDPPGATYLLVHVRILKISTKTSPQNFTQTLVLIIACSTMVTKFSGGGAPLVSFDLIVEAWAGLLSDPIYLDLSVSSPPRMARQILFPIVSPVWNELAQALLVLQGSSSQRIPLYAFGVVILIL</sequence>
<dbReference type="Proteomes" id="UP001642260">
    <property type="component" value="Unassembled WGS sequence"/>
</dbReference>
<reference evidence="1 2" key="1">
    <citation type="submission" date="2022-03" db="EMBL/GenBank/DDBJ databases">
        <authorList>
            <person name="Macdonald S."/>
            <person name="Ahmed S."/>
            <person name="Newling K."/>
        </authorList>
    </citation>
    <scope>NUCLEOTIDE SEQUENCE [LARGE SCALE GENOMIC DNA]</scope>
</reference>
<dbReference type="EMBL" id="CAKOAT010159266">
    <property type="protein sequence ID" value="CAH8348074.1"/>
    <property type="molecule type" value="Genomic_DNA"/>
</dbReference>
<dbReference type="AlphaFoldDB" id="A0ABC8K7I5"/>
<evidence type="ECO:0000313" key="2">
    <source>
        <dbReference type="Proteomes" id="UP001642260"/>
    </source>
</evidence>
<accession>A0ABC8K7I5</accession>
<organism evidence="1 2">
    <name type="scientific">Eruca vesicaria subsp. sativa</name>
    <name type="common">Garden rocket</name>
    <name type="synonym">Eruca sativa</name>
    <dbReference type="NCBI Taxonomy" id="29727"/>
    <lineage>
        <taxon>Eukaryota</taxon>
        <taxon>Viridiplantae</taxon>
        <taxon>Streptophyta</taxon>
        <taxon>Embryophyta</taxon>
        <taxon>Tracheophyta</taxon>
        <taxon>Spermatophyta</taxon>
        <taxon>Magnoliopsida</taxon>
        <taxon>eudicotyledons</taxon>
        <taxon>Gunneridae</taxon>
        <taxon>Pentapetalae</taxon>
        <taxon>rosids</taxon>
        <taxon>malvids</taxon>
        <taxon>Brassicales</taxon>
        <taxon>Brassicaceae</taxon>
        <taxon>Brassiceae</taxon>
        <taxon>Eruca</taxon>
    </lineage>
</organism>